<keyword evidence="2" id="KW-1133">Transmembrane helix</keyword>
<dbReference type="RefSeq" id="WP_182327205.1">
    <property type="nucleotide sequence ID" value="NZ_CP058554.1"/>
</dbReference>
<keyword evidence="2" id="KW-0812">Transmembrane</keyword>
<feature type="transmembrane region" description="Helical" evidence="2">
    <location>
        <begin position="163"/>
        <end position="185"/>
    </location>
</feature>
<dbReference type="Pfam" id="PF07331">
    <property type="entry name" value="TctB"/>
    <property type="match status" value="1"/>
</dbReference>
<dbReference type="EMBL" id="CP058554">
    <property type="protein sequence ID" value="QMV72796.1"/>
    <property type="molecule type" value="Genomic_DNA"/>
</dbReference>
<reference evidence="4 5" key="1">
    <citation type="journal article" date="2020" name="G3 (Bethesda)">
        <title>CeMbio - The Caenorhabditis elegans Microbiome Resource.</title>
        <authorList>
            <person name="Dirksen P."/>
            <person name="Assie A."/>
            <person name="Zimmermann J."/>
            <person name="Zhang F."/>
            <person name="Tietje A.M."/>
            <person name="Marsh S.A."/>
            <person name="Felix M.A."/>
            <person name="Shapira M."/>
            <person name="Kaleta C."/>
            <person name="Schulenburg H."/>
            <person name="Samuel B."/>
        </authorList>
    </citation>
    <scope>NUCLEOTIDE SEQUENCE [LARGE SCALE GENOMIC DNA]</scope>
    <source>
        <strain evidence="4 5">BIGb0172</strain>
    </source>
</reference>
<feature type="transmembrane region" description="Helical" evidence="2">
    <location>
        <begin position="68"/>
        <end position="89"/>
    </location>
</feature>
<protein>
    <submittedName>
        <fullName evidence="4">Tripartite tricarboxylate transporter TctB family protein</fullName>
    </submittedName>
</protein>
<evidence type="ECO:0000259" key="3">
    <source>
        <dbReference type="Pfam" id="PF07331"/>
    </source>
</evidence>
<name>A0A7G5EFM1_9BURK</name>
<dbReference type="KEGG" id="cpis:HS961_08045"/>
<accession>A0A7G5EFM1</accession>
<evidence type="ECO:0000256" key="1">
    <source>
        <dbReference type="SAM" id="MobiDB-lite"/>
    </source>
</evidence>
<feature type="transmembrane region" description="Helical" evidence="2">
    <location>
        <begin position="35"/>
        <end position="56"/>
    </location>
</feature>
<keyword evidence="2" id="KW-0472">Membrane</keyword>
<feature type="region of interest" description="Disordered" evidence="1">
    <location>
        <begin position="1"/>
        <end position="21"/>
    </location>
</feature>
<feature type="transmembrane region" description="Helical" evidence="2">
    <location>
        <begin position="109"/>
        <end position="140"/>
    </location>
</feature>
<organism evidence="4 5">
    <name type="scientific">Comamonas piscis</name>
    <dbReference type="NCBI Taxonomy" id="1562974"/>
    <lineage>
        <taxon>Bacteria</taxon>
        <taxon>Pseudomonadati</taxon>
        <taxon>Pseudomonadota</taxon>
        <taxon>Betaproteobacteria</taxon>
        <taxon>Burkholderiales</taxon>
        <taxon>Comamonadaceae</taxon>
        <taxon>Comamonas</taxon>
    </lineage>
</organism>
<feature type="domain" description="DUF1468" evidence="3">
    <location>
        <begin position="36"/>
        <end position="186"/>
    </location>
</feature>
<keyword evidence="5" id="KW-1185">Reference proteome</keyword>
<evidence type="ECO:0000313" key="4">
    <source>
        <dbReference type="EMBL" id="QMV72796.1"/>
    </source>
</evidence>
<proteinExistence type="predicted"/>
<dbReference type="Proteomes" id="UP000515240">
    <property type="component" value="Chromosome"/>
</dbReference>
<sequence length="194" mass="20177">MSNTADSSRPDAPGAAAPAPEAFEHAHAPRTTSQLLVGIAVLVIAGLLSWGALHIPSQAGYSGVGPDFLPWLSASVLGLCGIWLCWEALTGGYRHLDAPDGAQHGDWGALTWVCAGLISSAALITTLGFILSCSLCYVLATQGLRRATGQTQAGSFKTMGKDLVTGLLISAPVFWAFTQFLAINLPGLTETGWL</sequence>
<evidence type="ECO:0000313" key="5">
    <source>
        <dbReference type="Proteomes" id="UP000515240"/>
    </source>
</evidence>
<gene>
    <name evidence="4" type="ORF">HS961_08045</name>
</gene>
<dbReference type="InterPro" id="IPR009936">
    <property type="entry name" value="DUF1468"/>
</dbReference>
<dbReference type="AlphaFoldDB" id="A0A7G5EFM1"/>
<evidence type="ECO:0000256" key="2">
    <source>
        <dbReference type="SAM" id="Phobius"/>
    </source>
</evidence>